<accession>A0A4Q2JK52</accession>
<dbReference type="SUPFAM" id="SSF46894">
    <property type="entry name" value="C-terminal effector domain of the bipartite response regulators"/>
    <property type="match status" value="1"/>
</dbReference>
<sequence>MGPDARLDRLTDRESAVLALVAAGRSNPAIARELHVSLSAVEKHVNAIFQKLELQPGPDTHRRVAASVAYLRDRP</sequence>
<gene>
    <name evidence="5" type="ORF">ESO86_10300</name>
</gene>
<dbReference type="PRINTS" id="PR00038">
    <property type="entry name" value="HTHLUXR"/>
</dbReference>
<dbReference type="PANTHER" id="PTHR44688:SF16">
    <property type="entry name" value="DNA-BINDING TRANSCRIPTIONAL ACTIVATOR DEVR_DOSR"/>
    <property type="match status" value="1"/>
</dbReference>
<evidence type="ECO:0000259" key="4">
    <source>
        <dbReference type="PROSITE" id="PS50043"/>
    </source>
</evidence>
<name>A0A4Q2JK52_9MICO</name>
<evidence type="ECO:0000256" key="1">
    <source>
        <dbReference type="ARBA" id="ARBA00023015"/>
    </source>
</evidence>
<dbReference type="AlphaFoldDB" id="A0A4Q2JK52"/>
<evidence type="ECO:0000313" key="6">
    <source>
        <dbReference type="Proteomes" id="UP000292881"/>
    </source>
</evidence>
<dbReference type="CDD" id="cd06170">
    <property type="entry name" value="LuxR_C_like"/>
    <property type="match status" value="1"/>
</dbReference>
<dbReference type="PANTHER" id="PTHR44688">
    <property type="entry name" value="DNA-BINDING TRANSCRIPTIONAL ACTIVATOR DEVR_DOSR"/>
    <property type="match status" value="1"/>
</dbReference>
<dbReference type="InterPro" id="IPR036388">
    <property type="entry name" value="WH-like_DNA-bd_sf"/>
</dbReference>
<keyword evidence="3" id="KW-0804">Transcription</keyword>
<dbReference type="SMART" id="SM00421">
    <property type="entry name" value="HTH_LUXR"/>
    <property type="match status" value="1"/>
</dbReference>
<reference evidence="5 6" key="1">
    <citation type="submission" date="2019-01" db="EMBL/GenBank/DDBJ databases">
        <authorList>
            <person name="Li J."/>
        </authorList>
    </citation>
    <scope>NUCLEOTIDE SEQUENCE [LARGE SCALE GENOMIC DNA]</scope>
    <source>
        <strain evidence="5 6">CGMCC 4.7180</strain>
    </source>
</reference>
<dbReference type="GO" id="GO:0003677">
    <property type="term" value="F:DNA binding"/>
    <property type="evidence" value="ECO:0007669"/>
    <property type="project" value="UniProtKB-KW"/>
</dbReference>
<protein>
    <submittedName>
        <fullName evidence="5">LuxR family transcriptional regulator</fullName>
    </submittedName>
</protein>
<keyword evidence="6" id="KW-1185">Reference proteome</keyword>
<dbReference type="Pfam" id="PF00196">
    <property type="entry name" value="GerE"/>
    <property type="match status" value="1"/>
</dbReference>
<evidence type="ECO:0000313" key="5">
    <source>
        <dbReference type="EMBL" id="RXZ46919.1"/>
    </source>
</evidence>
<dbReference type="InterPro" id="IPR016032">
    <property type="entry name" value="Sig_transdc_resp-reg_C-effctor"/>
</dbReference>
<dbReference type="Proteomes" id="UP000292881">
    <property type="component" value="Unassembled WGS sequence"/>
</dbReference>
<dbReference type="PROSITE" id="PS50043">
    <property type="entry name" value="HTH_LUXR_2"/>
    <property type="match status" value="1"/>
</dbReference>
<proteinExistence type="predicted"/>
<dbReference type="InterPro" id="IPR000792">
    <property type="entry name" value="Tscrpt_reg_LuxR_C"/>
</dbReference>
<dbReference type="EMBL" id="SDPL01000191">
    <property type="protein sequence ID" value="RXZ46919.1"/>
    <property type="molecule type" value="Genomic_DNA"/>
</dbReference>
<keyword evidence="1" id="KW-0805">Transcription regulation</keyword>
<dbReference type="GO" id="GO:0006355">
    <property type="term" value="P:regulation of DNA-templated transcription"/>
    <property type="evidence" value="ECO:0007669"/>
    <property type="project" value="InterPro"/>
</dbReference>
<dbReference type="OrthoDB" id="5195834at2"/>
<keyword evidence="2" id="KW-0238">DNA-binding</keyword>
<comment type="caution">
    <text evidence="5">The sequence shown here is derived from an EMBL/GenBank/DDBJ whole genome shotgun (WGS) entry which is preliminary data.</text>
</comment>
<organism evidence="5 6">
    <name type="scientific">Agromyces binzhouensis</name>
    <dbReference type="NCBI Taxonomy" id="1817495"/>
    <lineage>
        <taxon>Bacteria</taxon>
        <taxon>Bacillati</taxon>
        <taxon>Actinomycetota</taxon>
        <taxon>Actinomycetes</taxon>
        <taxon>Micrococcales</taxon>
        <taxon>Microbacteriaceae</taxon>
        <taxon>Agromyces</taxon>
    </lineage>
</organism>
<evidence type="ECO:0000256" key="2">
    <source>
        <dbReference type="ARBA" id="ARBA00023125"/>
    </source>
</evidence>
<evidence type="ECO:0000256" key="3">
    <source>
        <dbReference type="ARBA" id="ARBA00023163"/>
    </source>
</evidence>
<dbReference type="Gene3D" id="1.10.10.10">
    <property type="entry name" value="Winged helix-like DNA-binding domain superfamily/Winged helix DNA-binding domain"/>
    <property type="match status" value="1"/>
</dbReference>
<feature type="domain" description="HTH luxR-type" evidence="4">
    <location>
        <begin position="3"/>
        <end position="74"/>
    </location>
</feature>